<name>A0A6N7WMC5_9FIRM</name>
<protein>
    <submittedName>
        <fullName evidence="2">Uncharacterized protein</fullName>
    </submittedName>
</protein>
<keyword evidence="1" id="KW-0812">Transmembrane</keyword>
<sequence length="67" mass="7853">MSFLLNSPYITYILGALLIITVILLIFSVYLILYVLREYKKLEQMIDSAIDGNFQEESFDEQRLSML</sequence>
<keyword evidence="1" id="KW-0472">Membrane</keyword>
<gene>
    <name evidence="2" type="ORF">FYJ45_22530</name>
</gene>
<organism evidence="2 3">
    <name type="scientific">Eisenbergiella porci</name>
    <dbReference type="NCBI Taxonomy" id="2652274"/>
    <lineage>
        <taxon>Bacteria</taxon>
        <taxon>Bacillati</taxon>
        <taxon>Bacillota</taxon>
        <taxon>Clostridia</taxon>
        <taxon>Lachnospirales</taxon>
        <taxon>Lachnospiraceae</taxon>
        <taxon>Eisenbergiella</taxon>
    </lineage>
</organism>
<dbReference type="EMBL" id="VUMI01000050">
    <property type="protein sequence ID" value="MSS90925.1"/>
    <property type="molecule type" value="Genomic_DNA"/>
</dbReference>
<keyword evidence="1" id="KW-1133">Transmembrane helix</keyword>
<accession>A0A6N7WMC5</accession>
<keyword evidence="3" id="KW-1185">Reference proteome</keyword>
<dbReference type="RefSeq" id="WP_154467326.1">
    <property type="nucleotide sequence ID" value="NZ_VUMI01000050.1"/>
</dbReference>
<evidence type="ECO:0000313" key="2">
    <source>
        <dbReference type="EMBL" id="MSS90925.1"/>
    </source>
</evidence>
<dbReference type="AlphaFoldDB" id="A0A6N7WMC5"/>
<comment type="caution">
    <text evidence="2">The sequence shown here is derived from an EMBL/GenBank/DDBJ whole genome shotgun (WGS) entry which is preliminary data.</text>
</comment>
<evidence type="ECO:0000256" key="1">
    <source>
        <dbReference type="SAM" id="Phobius"/>
    </source>
</evidence>
<reference evidence="2 3" key="1">
    <citation type="submission" date="2019-08" db="EMBL/GenBank/DDBJ databases">
        <title>In-depth cultivation of the pig gut microbiome towards novel bacterial diversity and tailored functional studies.</title>
        <authorList>
            <person name="Wylensek D."/>
            <person name="Hitch T.C.A."/>
            <person name="Clavel T."/>
        </authorList>
    </citation>
    <scope>NUCLEOTIDE SEQUENCE [LARGE SCALE GENOMIC DNA]</scope>
    <source>
        <strain evidence="2 3">WCA-389-WT-23B</strain>
    </source>
</reference>
<feature type="transmembrane region" description="Helical" evidence="1">
    <location>
        <begin position="12"/>
        <end position="36"/>
    </location>
</feature>
<proteinExistence type="predicted"/>
<evidence type="ECO:0000313" key="3">
    <source>
        <dbReference type="Proteomes" id="UP000436047"/>
    </source>
</evidence>
<dbReference type="GeneID" id="86055798"/>
<dbReference type="Proteomes" id="UP000436047">
    <property type="component" value="Unassembled WGS sequence"/>
</dbReference>